<sequence>MPRNVLIKVRRGLETQLPTLDVGELGYCTDTKKLYIGTAAGNQLLLAAQSVGDMLKSIYDTDNDGAVDQAENADTVDGKHAADFMPKGPITWNQLKGV</sequence>
<organism evidence="2 3">
    <name type="scientific">Paranoxybacillus vitaminiphilus</name>
    <dbReference type="NCBI Taxonomy" id="581036"/>
    <lineage>
        <taxon>Bacteria</taxon>
        <taxon>Bacillati</taxon>
        <taxon>Bacillota</taxon>
        <taxon>Bacilli</taxon>
        <taxon>Bacillales</taxon>
        <taxon>Anoxybacillaceae</taxon>
        <taxon>Paranoxybacillus</taxon>
    </lineage>
</organism>
<evidence type="ECO:0000313" key="3">
    <source>
        <dbReference type="Proteomes" id="UP000248555"/>
    </source>
</evidence>
<dbReference type="Proteomes" id="UP000248555">
    <property type="component" value="Unassembled WGS sequence"/>
</dbReference>
<name>A0A327YJM6_9BACL</name>
<dbReference type="EMBL" id="QLMH01000003">
    <property type="protein sequence ID" value="RAK21153.1"/>
    <property type="molecule type" value="Genomic_DNA"/>
</dbReference>
<dbReference type="AlphaFoldDB" id="A0A327YJM6"/>
<feature type="domain" description="Major tropism determinant N-terminal" evidence="1">
    <location>
        <begin position="7"/>
        <end position="37"/>
    </location>
</feature>
<evidence type="ECO:0000313" key="2">
    <source>
        <dbReference type="EMBL" id="RAK21153.1"/>
    </source>
</evidence>
<evidence type="ECO:0000259" key="1">
    <source>
        <dbReference type="Pfam" id="PF18454"/>
    </source>
</evidence>
<reference evidence="2 3" key="1">
    <citation type="submission" date="2018-06" db="EMBL/GenBank/DDBJ databases">
        <title>Genomic Encyclopedia of Type Strains, Phase III (KMG-III): the genomes of soil and plant-associated and newly described type strains.</title>
        <authorList>
            <person name="Whitman W."/>
        </authorList>
    </citation>
    <scope>NUCLEOTIDE SEQUENCE [LARGE SCALE GENOMIC DNA]</scope>
    <source>
        <strain evidence="2 3">CGMCC 1.8979</strain>
    </source>
</reference>
<protein>
    <recommendedName>
        <fullName evidence="1">Major tropism determinant N-terminal domain-containing protein</fullName>
    </recommendedName>
</protein>
<dbReference type="Pfam" id="PF18454">
    <property type="entry name" value="Mtd_N"/>
    <property type="match status" value="1"/>
</dbReference>
<dbReference type="InterPro" id="IPR041352">
    <property type="entry name" value="Mtd_N"/>
</dbReference>
<accession>A0A327YJM6</accession>
<dbReference type="OrthoDB" id="2488735at2"/>
<proteinExistence type="predicted"/>
<dbReference type="RefSeq" id="WP_111644417.1">
    <property type="nucleotide sequence ID" value="NZ_QLMH01000003.1"/>
</dbReference>
<comment type="caution">
    <text evidence="2">The sequence shown here is derived from an EMBL/GenBank/DDBJ whole genome shotgun (WGS) entry which is preliminary data.</text>
</comment>
<gene>
    <name evidence="2" type="ORF">B0I26_103105</name>
</gene>
<keyword evidence="3" id="KW-1185">Reference proteome</keyword>